<evidence type="ECO:0000313" key="11">
    <source>
        <dbReference type="EMBL" id="KAB5545147.1"/>
    </source>
</evidence>
<dbReference type="CDD" id="cd21608">
    <property type="entry name" value="RRM2_NsCP33_like"/>
    <property type="match status" value="1"/>
</dbReference>
<protein>
    <recommendedName>
        <fullName evidence="10">RRM domain-containing protein</fullName>
    </recommendedName>
</protein>
<dbReference type="GO" id="GO:0006397">
    <property type="term" value="P:mRNA processing"/>
    <property type="evidence" value="ECO:0007669"/>
    <property type="project" value="UniProtKB-KW"/>
</dbReference>
<evidence type="ECO:0000256" key="5">
    <source>
        <dbReference type="ARBA" id="ARBA00022737"/>
    </source>
</evidence>
<comment type="subcellular location">
    <subcellularLocation>
        <location evidence="1">Plastid</location>
        <location evidence="1">Chloroplast</location>
    </subcellularLocation>
</comment>
<feature type="domain" description="RRM" evidence="10">
    <location>
        <begin position="307"/>
        <end position="385"/>
    </location>
</feature>
<evidence type="ECO:0000256" key="1">
    <source>
        <dbReference type="ARBA" id="ARBA00004229"/>
    </source>
</evidence>
<name>A0A5N5LQV3_9ROSI</name>
<organism evidence="11 12">
    <name type="scientific">Salix brachista</name>
    <dbReference type="NCBI Taxonomy" id="2182728"/>
    <lineage>
        <taxon>Eukaryota</taxon>
        <taxon>Viridiplantae</taxon>
        <taxon>Streptophyta</taxon>
        <taxon>Embryophyta</taxon>
        <taxon>Tracheophyta</taxon>
        <taxon>Spermatophyta</taxon>
        <taxon>Magnoliopsida</taxon>
        <taxon>eudicotyledons</taxon>
        <taxon>Gunneridae</taxon>
        <taxon>Pentapetalae</taxon>
        <taxon>rosids</taxon>
        <taxon>fabids</taxon>
        <taxon>Malpighiales</taxon>
        <taxon>Salicaceae</taxon>
        <taxon>Saliceae</taxon>
        <taxon>Salix</taxon>
    </lineage>
</organism>
<evidence type="ECO:0000256" key="4">
    <source>
        <dbReference type="ARBA" id="ARBA00022664"/>
    </source>
</evidence>
<dbReference type="PANTHER" id="PTHR48025:SF9">
    <property type="entry name" value="OS02G0815200 PROTEIN"/>
    <property type="match status" value="1"/>
</dbReference>
<proteinExistence type="predicted"/>
<dbReference type="InterPro" id="IPR012677">
    <property type="entry name" value="Nucleotide-bd_a/b_plait_sf"/>
</dbReference>
<reference evidence="12" key="1">
    <citation type="journal article" date="2019" name="Gigascience">
        <title>De novo genome assembly of the endangered Acer yangbiense, a plant species with extremely small populations endemic to Yunnan Province, China.</title>
        <authorList>
            <person name="Yang J."/>
            <person name="Wariss H.M."/>
            <person name="Tao L."/>
            <person name="Zhang R."/>
            <person name="Yun Q."/>
            <person name="Hollingsworth P."/>
            <person name="Dao Z."/>
            <person name="Luo G."/>
            <person name="Guo H."/>
            <person name="Ma Y."/>
            <person name="Sun W."/>
        </authorList>
    </citation>
    <scope>NUCLEOTIDE SEQUENCE [LARGE SCALE GENOMIC DNA]</scope>
    <source>
        <strain evidence="12">cv. br00</strain>
    </source>
</reference>
<dbReference type="PANTHER" id="PTHR48025">
    <property type="entry name" value="OS02G0815200 PROTEIN"/>
    <property type="match status" value="1"/>
</dbReference>
<dbReference type="InterPro" id="IPR035979">
    <property type="entry name" value="RBD_domain_sf"/>
</dbReference>
<keyword evidence="7" id="KW-0687">Ribonucleoprotein</keyword>
<dbReference type="GO" id="GO:0003729">
    <property type="term" value="F:mRNA binding"/>
    <property type="evidence" value="ECO:0007669"/>
    <property type="project" value="TreeGrafter"/>
</dbReference>
<evidence type="ECO:0000259" key="10">
    <source>
        <dbReference type="PROSITE" id="PS50102"/>
    </source>
</evidence>
<feature type="domain" description="RRM" evidence="10">
    <location>
        <begin position="242"/>
        <end position="294"/>
    </location>
</feature>
<evidence type="ECO:0000256" key="2">
    <source>
        <dbReference type="ARBA" id="ARBA00022528"/>
    </source>
</evidence>
<dbReference type="Gene3D" id="3.30.70.330">
    <property type="match status" value="2"/>
</dbReference>
<accession>A0A5N5LQV3</accession>
<keyword evidence="3" id="KW-0934">Plastid</keyword>
<evidence type="ECO:0000256" key="8">
    <source>
        <dbReference type="PROSITE-ProRule" id="PRU00176"/>
    </source>
</evidence>
<evidence type="ECO:0000256" key="6">
    <source>
        <dbReference type="ARBA" id="ARBA00022884"/>
    </source>
</evidence>
<evidence type="ECO:0000256" key="9">
    <source>
        <dbReference type="SAM" id="MobiDB-lite"/>
    </source>
</evidence>
<feature type="compositionally biased region" description="Acidic residues" evidence="9">
    <location>
        <begin position="86"/>
        <end position="100"/>
    </location>
</feature>
<evidence type="ECO:0000256" key="7">
    <source>
        <dbReference type="ARBA" id="ARBA00023274"/>
    </source>
</evidence>
<comment type="caution">
    <text evidence="11">The sequence shown here is derived from an EMBL/GenBank/DDBJ whole genome shotgun (WGS) entry which is preliminary data.</text>
</comment>
<dbReference type="FunFam" id="3.30.70.330:FF:000361">
    <property type="entry name" value="28 kDa ribonucleoprotein, chloroplastic"/>
    <property type="match status" value="1"/>
</dbReference>
<keyword evidence="12" id="KW-1185">Reference proteome</keyword>
<dbReference type="PROSITE" id="PS50102">
    <property type="entry name" value="RRM"/>
    <property type="match status" value="2"/>
</dbReference>
<dbReference type="EMBL" id="VDCV01000008">
    <property type="protein sequence ID" value="KAB5545147.1"/>
    <property type="molecule type" value="Genomic_DNA"/>
</dbReference>
<keyword evidence="2" id="KW-0150">Chloroplast</keyword>
<evidence type="ECO:0000256" key="3">
    <source>
        <dbReference type="ARBA" id="ARBA00022640"/>
    </source>
</evidence>
<dbReference type="GO" id="GO:1990904">
    <property type="term" value="C:ribonucleoprotein complex"/>
    <property type="evidence" value="ECO:0007669"/>
    <property type="project" value="UniProtKB-KW"/>
</dbReference>
<sequence>MAASAAAAVGSSFSPSSIHTLKCMHVKHCPSDHSLLKVSPVRTMLASLSRSNYAIEPLTQVAASWRVPRVSADVAQEEAPTTSPAVEEEELASEETEGEADQVPVNTKLYFGNLPYNVDSAQLAGMIQEYGSPELVEHNFLENSPSKSLGPRDSVCLNSTGNLSLLWPCELGACLHQYTMNESSGNFKRRLKGQFNQSSETPVLTMNWEKLSEFYSQFSLLQWVLGTERVKSASICNRAILNIIELVLYHRDTGRSRGFAFVTMSSLEDCNAVIENLDGSQYMGRILRVNFADKPKPKEPLYPETEYKLFIGNLSWSVTSESLTQAFQEYGNVFGARVLYDGETGKSRGYGFVCYSTKEEMETALQSLNGVELEGRALRVSLAEGRKS</sequence>
<dbReference type="GO" id="GO:1901259">
    <property type="term" value="P:chloroplast rRNA processing"/>
    <property type="evidence" value="ECO:0007669"/>
    <property type="project" value="TreeGrafter"/>
</dbReference>
<dbReference type="InterPro" id="IPR050502">
    <property type="entry name" value="Euk_RNA-bind_prot"/>
</dbReference>
<gene>
    <name evidence="11" type="ORF">DKX38_013259</name>
</gene>
<evidence type="ECO:0000313" key="12">
    <source>
        <dbReference type="Proteomes" id="UP000326939"/>
    </source>
</evidence>
<dbReference type="SMART" id="SM00360">
    <property type="entry name" value="RRM"/>
    <property type="match status" value="2"/>
</dbReference>
<dbReference type="GO" id="GO:0009535">
    <property type="term" value="C:chloroplast thylakoid membrane"/>
    <property type="evidence" value="ECO:0007669"/>
    <property type="project" value="TreeGrafter"/>
</dbReference>
<keyword evidence="6 8" id="KW-0694">RNA-binding</keyword>
<dbReference type="InterPro" id="IPR000504">
    <property type="entry name" value="RRM_dom"/>
</dbReference>
<dbReference type="Pfam" id="PF00076">
    <property type="entry name" value="RRM_1"/>
    <property type="match status" value="2"/>
</dbReference>
<dbReference type="SUPFAM" id="SSF54928">
    <property type="entry name" value="RNA-binding domain, RBD"/>
    <property type="match status" value="2"/>
</dbReference>
<keyword evidence="4" id="KW-0507">mRNA processing</keyword>
<feature type="region of interest" description="Disordered" evidence="9">
    <location>
        <begin position="74"/>
        <end position="102"/>
    </location>
</feature>
<dbReference type="Proteomes" id="UP000326939">
    <property type="component" value="Chromosome 8"/>
</dbReference>
<keyword evidence="5" id="KW-0677">Repeat</keyword>
<dbReference type="AlphaFoldDB" id="A0A5N5LQV3"/>
<dbReference type="InterPro" id="IPR048289">
    <property type="entry name" value="RRM2_NsCP33-like"/>
</dbReference>